<dbReference type="GO" id="GO:0000166">
    <property type="term" value="F:nucleotide binding"/>
    <property type="evidence" value="ECO:0007669"/>
    <property type="project" value="InterPro"/>
</dbReference>
<evidence type="ECO:0000259" key="4">
    <source>
        <dbReference type="Pfam" id="PF22725"/>
    </source>
</evidence>
<dbReference type="Pfam" id="PF01408">
    <property type="entry name" value="GFO_IDH_MocA"/>
    <property type="match status" value="1"/>
</dbReference>
<dbReference type="Gene3D" id="3.30.360.10">
    <property type="entry name" value="Dihydrodipicolinate Reductase, domain 2"/>
    <property type="match status" value="1"/>
</dbReference>
<dbReference type="InterPro" id="IPR050463">
    <property type="entry name" value="Gfo/Idh/MocA_oxidrdct_glycsds"/>
</dbReference>
<feature type="domain" description="GFO/IDH/MocA-like oxidoreductase" evidence="4">
    <location>
        <begin position="218"/>
        <end position="334"/>
    </location>
</feature>
<reference evidence="5 6" key="1">
    <citation type="submission" date="2017-11" db="EMBL/GenBank/DDBJ databases">
        <title>Draft genome of actinobacteria isolated from guarana (Paullinia cupana (Mart.) Ducke.</title>
        <authorList>
            <person name="Siqueira K.A."/>
            <person name="Liotti R.G."/>
            <person name="Mendes T.A.O."/>
            <person name="Soares M.A."/>
        </authorList>
    </citation>
    <scope>NUCLEOTIDE SEQUENCE [LARGE SCALE GENOMIC DNA]</scope>
    <source>
        <strain evidence="5 6">193</strain>
    </source>
</reference>
<evidence type="ECO:0000256" key="2">
    <source>
        <dbReference type="SAM" id="MobiDB-lite"/>
    </source>
</evidence>
<comment type="caution">
    <text evidence="5">The sequence shown here is derived from an EMBL/GenBank/DDBJ whole genome shotgun (WGS) entry which is preliminary data.</text>
</comment>
<evidence type="ECO:0000313" key="5">
    <source>
        <dbReference type="EMBL" id="RMB83868.1"/>
    </source>
</evidence>
<dbReference type="SUPFAM" id="SSF51735">
    <property type="entry name" value="NAD(P)-binding Rossmann-fold domains"/>
    <property type="match status" value="1"/>
</dbReference>
<dbReference type="PANTHER" id="PTHR43818:SF11">
    <property type="entry name" value="BCDNA.GH03377"/>
    <property type="match status" value="1"/>
</dbReference>
<sequence>MAPQPHHHAVQHGCLGLPAPLLPGLGPAPDDADRRGPALLRAAAHGLHARPAPPVRPCRPGVRRPGRFPGRPPEDGLRLPARQRSRRLMIGVGVIGTGGIGRSHLRAWRLLGATPDGGDVHVVAVGGRPGPPAQSSPLPRYDNWHDLVDDPAVHVVDVCAPDTRHQEMAEYVLAAGKHLMCEKPLAFAPQDRARLLADARRVATGVCFVYRHLPAAAYARMLIADGRLGTVTEVRAHYLQQWALDVPEPSWRMDGSGAGVLGDLGTHLADLAAHLIPDFRDAHVTSASSPDFACRATWTTNTPSGIHGVFDVSRTARGYDNHLRLEVFGTQGTVSFTSLRPDEVTLSLAGAPALGGLVKVDEMTNRAFLEQWWGPGSALGWGDLFLHQASDMIDLVRGRVAVTSATLADGCDADALTEAVRRTVHAPVQKAAIP</sequence>
<dbReference type="Pfam" id="PF22725">
    <property type="entry name" value="GFO_IDH_MocA_C3"/>
    <property type="match status" value="1"/>
</dbReference>
<dbReference type="InterPro" id="IPR055170">
    <property type="entry name" value="GFO_IDH_MocA-like_dom"/>
</dbReference>
<evidence type="ECO:0000256" key="1">
    <source>
        <dbReference type="ARBA" id="ARBA00023002"/>
    </source>
</evidence>
<dbReference type="OrthoDB" id="9792085at2"/>
<evidence type="ECO:0000259" key="3">
    <source>
        <dbReference type="Pfam" id="PF01408"/>
    </source>
</evidence>
<dbReference type="InterPro" id="IPR000683">
    <property type="entry name" value="Gfo/Idh/MocA-like_OxRdtase_N"/>
</dbReference>
<proteinExistence type="predicted"/>
<protein>
    <recommendedName>
        <fullName evidence="7">Oxidoreductase</fullName>
    </recommendedName>
</protein>
<gene>
    <name evidence="5" type="ORF">CTZ28_22510</name>
</gene>
<dbReference type="Proteomes" id="UP000270471">
    <property type="component" value="Unassembled WGS sequence"/>
</dbReference>
<dbReference type="SUPFAM" id="SSF55347">
    <property type="entry name" value="Glyceraldehyde-3-phosphate dehydrogenase-like, C-terminal domain"/>
    <property type="match status" value="1"/>
</dbReference>
<accession>A0A3M0I6C4</accession>
<dbReference type="InterPro" id="IPR036291">
    <property type="entry name" value="NAD(P)-bd_dom_sf"/>
</dbReference>
<feature type="region of interest" description="Disordered" evidence="2">
    <location>
        <begin position="44"/>
        <end position="78"/>
    </location>
</feature>
<organism evidence="5 6">
    <name type="scientific">Streptomyces shenzhenensis</name>
    <dbReference type="NCBI Taxonomy" id="943815"/>
    <lineage>
        <taxon>Bacteria</taxon>
        <taxon>Bacillati</taxon>
        <taxon>Actinomycetota</taxon>
        <taxon>Actinomycetes</taxon>
        <taxon>Kitasatosporales</taxon>
        <taxon>Streptomycetaceae</taxon>
        <taxon>Streptomyces</taxon>
    </lineage>
</organism>
<dbReference type="AlphaFoldDB" id="A0A3M0I6C4"/>
<dbReference type="EMBL" id="PENI01000014">
    <property type="protein sequence ID" value="RMB83868.1"/>
    <property type="molecule type" value="Genomic_DNA"/>
</dbReference>
<feature type="domain" description="Gfo/Idh/MocA-like oxidoreductase N-terminal" evidence="3">
    <location>
        <begin position="90"/>
        <end position="201"/>
    </location>
</feature>
<dbReference type="GO" id="GO:0016491">
    <property type="term" value="F:oxidoreductase activity"/>
    <property type="evidence" value="ECO:0007669"/>
    <property type="project" value="UniProtKB-KW"/>
</dbReference>
<keyword evidence="6" id="KW-1185">Reference proteome</keyword>
<dbReference type="Gene3D" id="3.40.50.720">
    <property type="entry name" value="NAD(P)-binding Rossmann-like Domain"/>
    <property type="match status" value="1"/>
</dbReference>
<keyword evidence="1" id="KW-0560">Oxidoreductase</keyword>
<name>A0A3M0I6C4_9ACTN</name>
<dbReference type="PANTHER" id="PTHR43818">
    <property type="entry name" value="BCDNA.GH03377"/>
    <property type="match status" value="1"/>
</dbReference>
<evidence type="ECO:0000313" key="6">
    <source>
        <dbReference type="Proteomes" id="UP000270471"/>
    </source>
</evidence>
<evidence type="ECO:0008006" key="7">
    <source>
        <dbReference type="Google" id="ProtNLM"/>
    </source>
</evidence>